<dbReference type="Pfam" id="PF13789">
    <property type="entry name" value="DUF4181"/>
    <property type="match status" value="1"/>
</dbReference>
<comment type="caution">
    <text evidence="1">The sequence shown here is derived from an EMBL/GenBank/DDBJ whole genome shotgun (WGS) entry which is preliminary data.</text>
</comment>
<organism evidence="1">
    <name type="scientific">Bacillus velezensis</name>
    <dbReference type="NCBI Taxonomy" id="492670"/>
    <lineage>
        <taxon>Bacteria</taxon>
        <taxon>Bacillati</taxon>
        <taxon>Bacillota</taxon>
        <taxon>Bacilli</taxon>
        <taxon>Bacillales</taxon>
        <taxon>Bacillaceae</taxon>
        <taxon>Bacillus</taxon>
        <taxon>Bacillus amyloliquefaciens group</taxon>
    </lineage>
</organism>
<reference evidence="1" key="1">
    <citation type="submission" date="2019-11" db="EMBL/GenBank/DDBJ databases">
        <title>Draft Genome Sequence of Plant Growth-Promoting Rhizosphere-Associated Bacteria.</title>
        <authorList>
            <person name="Vasilyev I.Y."/>
            <person name="Radchenko V."/>
            <person name="Ilnitskaya E.V."/>
        </authorList>
    </citation>
    <scope>NUCLEOTIDE SEQUENCE</scope>
    <source>
        <strain evidence="1">VRA_517_n</strain>
    </source>
</reference>
<protein>
    <submittedName>
        <fullName evidence="1">DUF4181 domain-containing protein</fullName>
    </submittedName>
</protein>
<accession>A0A6A8LER2</accession>
<name>A0A6A8LER2_BACVE</name>
<dbReference type="RefSeq" id="WP_025853574.1">
    <property type="nucleotide sequence ID" value="NZ_AP028932.1"/>
</dbReference>
<evidence type="ECO:0000313" key="1">
    <source>
        <dbReference type="EMBL" id="MSE00800.1"/>
    </source>
</evidence>
<sequence length="114" mass="13111">MDFIQLLIFSAVFILLSLMFQVFAVKVLHFPKAVKKQKPINGTHRLIEITLLITGIAAVTFFNEMYVFAGVVFMLFCCSGLMEWRHRREEKQYVYDSFYAGLSAALGVLIFFIS</sequence>
<dbReference type="AlphaFoldDB" id="A0A6A8LER2"/>
<gene>
    <name evidence="1" type="ORF">GKC39_01825</name>
</gene>
<dbReference type="InterPro" id="IPR025441">
    <property type="entry name" value="DUF4181"/>
</dbReference>
<dbReference type="EMBL" id="WKKV01000001">
    <property type="protein sequence ID" value="MSE00800.1"/>
    <property type="molecule type" value="Genomic_DNA"/>
</dbReference>
<proteinExistence type="predicted"/>